<comment type="caution">
    <text evidence="3">The sequence shown here is derived from an EMBL/GenBank/DDBJ whole genome shotgun (WGS) entry which is preliminary data.</text>
</comment>
<evidence type="ECO:0000313" key="4">
    <source>
        <dbReference type="Proteomes" id="UP000321574"/>
    </source>
</evidence>
<dbReference type="Pfam" id="PF10282">
    <property type="entry name" value="Lactonase"/>
    <property type="match status" value="1"/>
</dbReference>
<keyword evidence="4" id="KW-1185">Reference proteome</keyword>
<evidence type="ECO:0000256" key="1">
    <source>
        <dbReference type="ARBA" id="ARBA00005564"/>
    </source>
</evidence>
<dbReference type="PANTHER" id="PTHR30344:SF1">
    <property type="entry name" value="6-PHOSPHOGLUCONOLACTONASE"/>
    <property type="match status" value="1"/>
</dbReference>
<dbReference type="GO" id="GO:0017057">
    <property type="term" value="F:6-phosphogluconolactonase activity"/>
    <property type="evidence" value="ECO:0007669"/>
    <property type="project" value="TreeGrafter"/>
</dbReference>
<name>A0A5C8NZI2_9BACI</name>
<dbReference type="InterPro" id="IPR019405">
    <property type="entry name" value="Lactonase_7-beta_prop"/>
</dbReference>
<feature type="region of interest" description="Disordered" evidence="2">
    <location>
        <begin position="147"/>
        <end position="166"/>
    </location>
</feature>
<dbReference type="EMBL" id="VDUW01000002">
    <property type="protein sequence ID" value="TXL66482.1"/>
    <property type="molecule type" value="Genomic_DNA"/>
</dbReference>
<dbReference type="SUPFAM" id="SSF51004">
    <property type="entry name" value="C-terminal (heme d1) domain of cytochrome cd1-nitrite reductase"/>
    <property type="match status" value="1"/>
</dbReference>
<comment type="similarity">
    <text evidence="1">Belongs to the cycloisomerase 2 family.</text>
</comment>
<reference evidence="3 4" key="1">
    <citation type="submission" date="2019-06" db="EMBL/GenBank/DDBJ databases">
        <title>Cerasibacillus sp. nov., isolated from maize field.</title>
        <authorList>
            <person name="Lin S.-Y."/>
            <person name="Tsai C.-F."/>
            <person name="Young C.-C."/>
        </authorList>
    </citation>
    <scope>NUCLEOTIDE SEQUENCE [LARGE SCALE GENOMIC DNA]</scope>
    <source>
        <strain evidence="3 4">CC-CFT480</strain>
    </source>
</reference>
<accession>A0A5C8NZI2</accession>
<dbReference type="GO" id="GO:0005829">
    <property type="term" value="C:cytosol"/>
    <property type="evidence" value="ECO:0007669"/>
    <property type="project" value="TreeGrafter"/>
</dbReference>
<dbReference type="OrthoDB" id="9790815at2"/>
<evidence type="ECO:0000313" key="3">
    <source>
        <dbReference type="EMBL" id="TXL66482.1"/>
    </source>
</evidence>
<dbReference type="Proteomes" id="UP000321574">
    <property type="component" value="Unassembled WGS sequence"/>
</dbReference>
<feature type="compositionally biased region" description="Basic and acidic residues" evidence="2">
    <location>
        <begin position="147"/>
        <end position="162"/>
    </location>
</feature>
<sequence length="367" mass="41246">MRDGKYILVNKRRGDHDLTKEFIGYVGTYTRKSSRGIYRFELDIEAKELTDVQLAHVTGSPTYLAISKNEKRLYAVAQADEMGGVSSYEIQEDGKLRYMNRKLSKGAPPCHVDIRDQALLSGNYHKGTVTWYEINEQGSIHKEITSEEHEGRGPHERQEKPHVHFTGHTPDGKYVLVVDLGTDELVTYIKKNQALIKLHTFKTKAGSGPRHIAFHPNGKTAYLLTELSSEVIVLDYKASNGSFIERQVLRVIPEDFTETNDASAIHVSSDGKFVYTANRGHNSIAVFQADETTGNLTFVEHTNTAGEFPRDFTLDPSEAFIVVANQHTGNLVLFERDEQTGKLTKLDSEINVPEAVCVKFLKKEFEG</sequence>
<dbReference type="FunFam" id="2.130.10.10:FF:000306">
    <property type="entry name" value="3-carboxymuconate cyclase"/>
    <property type="match status" value="1"/>
</dbReference>
<protein>
    <submittedName>
        <fullName evidence="3">Lactonase family protein</fullName>
    </submittedName>
</protein>
<gene>
    <name evidence="3" type="ORF">FHP05_03605</name>
</gene>
<dbReference type="InterPro" id="IPR050282">
    <property type="entry name" value="Cycloisomerase_2"/>
</dbReference>
<organism evidence="3 4">
    <name type="scientific">Cerasibacillus terrae</name>
    <dbReference type="NCBI Taxonomy" id="2498845"/>
    <lineage>
        <taxon>Bacteria</taxon>
        <taxon>Bacillati</taxon>
        <taxon>Bacillota</taxon>
        <taxon>Bacilli</taxon>
        <taxon>Bacillales</taxon>
        <taxon>Bacillaceae</taxon>
        <taxon>Cerasibacillus</taxon>
    </lineage>
</organism>
<dbReference type="InterPro" id="IPR011048">
    <property type="entry name" value="Haem_d1_sf"/>
</dbReference>
<evidence type="ECO:0000256" key="2">
    <source>
        <dbReference type="SAM" id="MobiDB-lite"/>
    </source>
</evidence>
<dbReference type="Gene3D" id="2.130.10.10">
    <property type="entry name" value="YVTN repeat-like/Quinoprotein amine dehydrogenase"/>
    <property type="match status" value="1"/>
</dbReference>
<dbReference type="PANTHER" id="PTHR30344">
    <property type="entry name" value="6-PHOSPHOGLUCONOLACTONASE-RELATED"/>
    <property type="match status" value="1"/>
</dbReference>
<proteinExistence type="inferred from homology"/>
<dbReference type="AlphaFoldDB" id="A0A5C8NZI2"/>
<dbReference type="InterPro" id="IPR015943">
    <property type="entry name" value="WD40/YVTN_repeat-like_dom_sf"/>
</dbReference>